<accession>A0A0A9GLF5</accession>
<reference evidence="1" key="2">
    <citation type="journal article" date="2015" name="Data Brief">
        <title>Shoot transcriptome of the giant reed, Arundo donax.</title>
        <authorList>
            <person name="Barrero R.A."/>
            <person name="Guerrero F.D."/>
            <person name="Moolhuijzen P."/>
            <person name="Goolsby J.A."/>
            <person name="Tidwell J."/>
            <person name="Bellgard S.E."/>
            <person name="Bellgard M.I."/>
        </authorList>
    </citation>
    <scope>NUCLEOTIDE SEQUENCE</scope>
    <source>
        <tissue evidence="1">Shoot tissue taken approximately 20 cm above the soil surface</tissue>
    </source>
</reference>
<sequence>MSSALIASSLCISKNLSIRLSIPSLMAVWILTLSRATIESACWIMML</sequence>
<dbReference type="AlphaFoldDB" id="A0A0A9GLF5"/>
<organism evidence="1">
    <name type="scientific">Arundo donax</name>
    <name type="common">Giant reed</name>
    <name type="synonym">Donax arundinaceus</name>
    <dbReference type="NCBI Taxonomy" id="35708"/>
    <lineage>
        <taxon>Eukaryota</taxon>
        <taxon>Viridiplantae</taxon>
        <taxon>Streptophyta</taxon>
        <taxon>Embryophyta</taxon>
        <taxon>Tracheophyta</taxon>
        <taxon>Spermatophyta</taxon>
        <taxon>Magnoliopsida</taxon>
        <taxon>Liliopsida</taxon>
        <taxon>Poales</taxon>
        <taxon>Poaceae</taxon>
        <taxon>PACMAD clade</taxon>
        <taxon>Arundinoideae</taxon>
        <taxon>Arundineae</taxon>
        <taxon>Arundo</taxon>
    </lineage>
</organism>
<name>A0A0A9GLF5_ARUDO</name>
<dbReference type="EMBL" id="GBRH01171946">
    <property type="protein sequence ID" value="JAE25950.1"/>
    <property type="molecule type" value="Transcribed_RNA"/>
</dbReference>
<protein>
    <submittedName>
        <fullName evidence="1">Uncharacterized protein</fullName>
    </submittedName>
</protein>
<reference evidence="1" key="1">
    <citation type="submission" date="2014-09" db="EMBL/GenBank/DDBJ databases">
        <authorList>
            <person name="Magalhaes I.L.F."/>
            <person name="Oliveira U."/>
            <person name="Santos F.R."/>
            <person name="Vidigal T.H.D.A."/>
            <person name="Brescovit A.D."/>
            <person name="Santos A.J."/>
        </authorList>
    </citation>
    <scope>NUCLEOTIDE SEQUENCE</scope>
    <source>
        <tissue evidence="1">Shoot tissue taken approximately 20 cm above the soil surface</tissue>
    </source>
</reference>
<proteinExistence type="predicted"/>
<evidence type="ECO:0000313" key="1">
    <source>
        <dbReference type="EMBL" id="JAE25950.1"/>
    </source>
</evidence>